<dbReference type="InterPro" id="IPR011625">
    <property type="entry name" value="A2M_N_BRD"/>
</dbReference>
<dbReference type="SUPFAM" id="SSF49410">
    <property type="entry name" value="Alpha-macroglobulin receptor domain"/>
    <property type="match status" value="1"/>
</dbReference>
<feature type="chain" id="PRO_5017449913" evidence="4">
    <location>
        <begin position="23"/>
        <end position="1402"/>
    </location>
</feature>
<comment type="subcellular location">
    <subcellularLocation>
        <location evidence="1">Secreted</location>
    </subcellularLocation>
</comment>
<dbReference type="SMART" id="SM01419">
    <property type="entry name" value="Thiol-ester_cl"/>
    <property type="match status" value="1"/>
</dbReference>
<dbReference type="PROSITE" id="PS01177">
    <property type="entry name" value="ANAPHYLATOXIN_1"/>
    <property type="match status" value="1"/>
</dbReference>
<dbReference type="InterPro" id="IPR008930">
    <property type="entry name" value="Terpenoid_cyclase/PrenylTrfase"/>
</dbReference>
<dbReference type="SMART" id="SM00104">
    <property type="entry name" value="ANATO"/>
    <property type="match status" value="1"/>
</dbReference>
<dbReference type="PROSITE" id="PS01178">
    <property type="entry name" value="ANAPHYLATOXIN_2"/>
    <property type="match status" value="1"/>
</dbReference>
<sequence>GTKIKFCLHYAVLLTHLTTLPAAPPFVLLAPNLLRTDSDENIYLEANGVSEPLTVTITVEDFPERIIQLLPQELGGSKNVDRLWDRIGKHCYVYLTVNFGSHVAEKVLMVSFHSGYIFIQTDKPVFNPGDICRLLRVFHLHLNTWNKNKHYIYYDMFYMNSLYVDDSELEVEVTASYLYGEPVKGTAYVVFGVEVNKEKRRLPHSLKLIENVSRMDGMAVLKMSDIQKTFPNIKELVGCPIYVKASVLTSTGSDLVEAERSGIKIVESPYQISFKDTSKFFKPGLPFDLMVQVTHHDGSPAPNVPFKLTLNSDTVAISSHRGVSEVSLNMPPNPQLQTITVSFTTKSDLKAEHQAKRQLVVWPYTPFNTMSQNYLYISGGARQVSVGARLNMEVHMRNSVESHKDLIKHFTYLVLNKGKIIVADHMPRSGQLVTSIPLVVTPEMMPSFRFVAFYILPWVGTSEVVADSVWVDVVDRCVGTVSSVCAQVPICCGGSDDEQKEPLRPFKFEIRGDPGTSVSLLAVDNAVFLLNNQNRLSQSKVRIWNVVERGDIGCTQGGGQDSQGVFSDAGLTFHSNNVRVTDTRQGVKCAKSSRRRRSVRILQNKSTLEDQYKDRTLRRCCQDGMREIPMDYSCARRSRYVTEGFECVQAFLHCCSQYRGEELDKEEADVIKERDVYVRSKFFETWLWNEITLPHSPNISMTLPAISTLSPGFCVADPYNIVARKDFFVDLRLPYSVARNEQVEVKAVIHNYNNQDMEVIVILYKTTDICSVAFTEDHRQEVSVRAQSSRAIPYTIIPLKAGQQELEIKVLGRGFTGHDGVRKQLRVVVSRTVHRDGKQLVKISNIKLDSVVPNSIPETYINVRGSVIADTIDNSISDDSLASLLRMPGGCVEQNLASITLPLIATHYLDRAQQWESVGVQRRLEAVTYIKKGYEKQLAYAKKDNSYPPYRNEGTSTWITAYVVKVFSMTYPIVSINQEHLCGPLLYLLKQKQQLDGSFKEDNPVYAAAMTVSHVSLTQSLIGSLALLSVSYLRNQLPRLSRPYSVAIAAYALALMGENRDFLRDHMQRVASTGNVLATGYALLAHVKTGEMERAGPIFHWLNGRRKQGGGYGSTQPTMVVLQSLSNYLIQKPPPQDLSLNVALSIHGRRDTTWSFTPKTAYQARSTKEFTVEASGKGQGILEIVTIYNELPDDQDKKSCKNFELRVSIEEISDGRLCFTHHYLSDRGSLIIHLFKVSNTQSETISFRLLQKFNVGLIQPSSVTVYEYYNPGESGVKLYALLRCGGDVVPWSRTHRLYVYLHQPINYMDVMLIGTHTGIQAPGKIVFLSHAGCRNGLDLQEGRDYLIIGPPEDVCFTYVLGKRTWVELWPTEAECQSDASLQETRSQMEEFATSILENGCQF</sequence>
<dbReference type="SMART" id="SM00643">
    <property type="entry name" value="C345C"/>
    <property type="match status" value="1"/>
</dbReference>
<keyword evidence="2" id="KW-0964">Secreted</keyword>
<dbReference type="InterPro" id="IPR018933">
    <property type="entry name" value="Netrin_module_non-TIMP"/>
</dbReference>
<keyword evidence="7" id="KW-1185">Reference proteome</keyword>
<dbReference type="InterPro" id="IPR047565">
    <property type="entry name" value="Alpha-macroglob_thiol-ester_cl"/>
</dbReference>
<dbReference type="InterPro" id="IPR001599">
    <property type="entry name" value="Macroglobln_a2"/>
</dbReference>
<proteinExistence type="predicted"/>
<dbReference type="Gene3D" id="2.60.40.10">
    <property type="entry name" value="Immunoglobulins"/>
    <property type="match status" value="2"/>
</dbReference>
<dbReference type="Proteomes" id="UP000261540">
    <property type="component" value="Unplaced"/>
</dbReference>
<reference evidence="6" key="1">
    <citation type="submission" date="2025-08" db="UniProtKB">
        <authorList>
            <consortium name="Ensembl"/>
        </authorList>
    </citation>
    <scope>IDENTIFICATION</scope>
</reference>
<evidence type="ECO:0000313" key="6">
    <source>
        <dbReference type="Ensembl" id="ENSPKIP00000019909.1"/>
    </source>
</evidence>
<dbReference type="InterPro" id="IPR041555">
    <property type="entry name" value="MG3"/>
</dbReference>
<dbReference type="Gene3D" id="2.20.130.20">
    <property type="match status" value="1"/>
</dbReference>
<dbReference type="GO" id="GO:0005615">
    <property type="term" value="C:extracellular space"/>
    <property type="evidence" value="ECO:0007669"/>
    <property type="project" value="InterPro"/>
</dbReference>
<protein>
    <submittedName>
        <fullName evidence="6">Complement component c3b, tandem duplicate 2</fullName>
    </submittedName>
</protein>
<dbReference type="Gene3D" id="2.60.120.1540">
    <property type="match status" value="1"/>
</dbReference>
<evidence type="ECO:0000313" key="7">
    <source>
        <dbReference type="Proteomes" id="UP000261540"/>
    </source>
</evidence>
<dbReference type="SMART" id="SM01360">
    <property type="entry name" value="A2M"/>
    <property type="match status" value="1"/>
</dbReference>
<dbReference type="InterPro" id="IPR011626">
    <property type="entry name" value="Alpha-macroglobulin_TED"/>
</dbReference>
<feature type="domain" description="Anaphylatoxin-like" evidence="5">
    <location>
        <begin position="620"/>
        <end position="655"/>
    </location>
</feature>
<evidence type="ECO:0000256" key="3">
    <source>
        <dbReference type="ARBA" id="ARBA00023157"/>
    </source>
</evidence>
<dbReference type="Gene3D" id="2.40.50.120">
    <property type="match status" value="1"/>
</dbReference>
<dbReference type="PANTHER" id="PTHR11412:SF167">
    <property type="entry name" value="COMPLEMENT COMPONENT C3B, TANDEM DUPLICATE 1 ISOFORM X1-RELATED"/>
    <property type="match status" value="1"/>
</dbReference>
<dbReference type="FunFam" id="2.60.40.10:FF:000155">
    <property type="entry name" value="complement C3 isoform X1"/>
    <property type="match status" value="1"/>
</dbReference>
<dbReference type="Pfam" id="PF07678">
    <property type="entry name" value="TED_complement"/>
    <property type="match status" value="2"/>
</dbReference>
<dbReference type="SMART" id="SM01361">
    <property type="entry name" value="A2M_recep"/>
    <property type="match status" value="1"/>
</dbReference>
<dbReference type="Pfam" id="PF07703">
    <property type="entry name" value="A2M_BRD"/>
    <property type="match status" value="1"/>
</dbReference>
<dbReference type="Gene3D" id="1.20.91.20">
    <property type="entry name" value="Anaphylotoxins (complement system)"/>
    <property type="match status" value="1"/>
</dbReference>
<dbReference type="Pfam" id="PF00207">
    <property type="entry name" value="A2M"/>
    <property type="match status" value="1"/>
</dbReference>
<dbReference type="SUPFAM" id="SSF50242">
    <property type="entry name" value="TIMP-like"/>
    <property type="match status" value="1"/>
</dbReference>
<dbReference type="SUPFAM" id="SSF48239">
    <property type="entry name" value="Terpenoid cyclases/Protein prenyltransferases"/>
    <property type="match status" value="1"/>
</dbReference>
<name>A0A3B3RN49_9TELE</name>
<accession>A0A3B3RN49</accession>
<dbReference type="InterPro" id="IPR040839">
    <property type="entry name" value="MG4"/>
</dbReference>
<dbReference type="SMART" id="SM01359">
    <property type="entry name" value="A2M_N_2"/>
    <property type="match status" value="1"/>
</dbReference>
<dbReference type="Pfam" id="PF01759">
    <property type="entry name" value="NTR"/>
    <property type="match status" value="1"/>
</dbReference>
<feature type="signal peptide" evidence="4">
    <location>
        <begin position="1"/>
        <end position="22"/>
    </location>
</feature>
<evidence type="ECO:0000256" key="2">
    <source>
        <dbReference type="ARBA" id="ARBA00022525"/>
    </source>
</evidence>
<dbReference type="InterPro" id="IPR013783">
    <property type="entry name" value="Ig-like_fold"/>
</dbReference>
<keyword evidence="3" id="KW-1015">Disulfide bond</keyword>
<dbReference type="InterPro" id="IPR050473">
    <property type="entry name" value="A2M/Complement_sys"/>
</dbReference>
<dbReference type="Pfam" id="PF17791">
    <property type="entry name" value="MG3"/>
    <property type="match status" value="1"/>
</dbReference>
<dbReference type="GO" id="GO:0004866">
    <property type="term" value="F:endopeptidase inhibitor activity"/>
    <property type="evidence" value="ECO:0007669"/>
    <property type="project" value="InterPro"/>
</dbReference>
<dbReference type="SUPFAM" id="SSF47686">
    <property type="entry name" value="Anaphylotoxins (complement system)"/>
    <property type="match status" value="1"/>
</dbReference>
<dbReference type="Gene3D" id="2.60.40.1930">
    <property type="match status" value="4"/>
</dbReference>
<dbReference type="Ensembl" id="ENSPKIT00000000512.1">
    <property type="protein sequence ID" value="ENSPKIP00000019909.1"/>
    <property type="gene ID" value="ENSPKIG00000004835.1"/>
</dbReference>
<dbReference type="Gene3D" id="1.50.10.20">
    <property type="match status" value="1"/>
</dbReference>
<dbReference type="Gene3D" id="6.20.50.160">
    <property type="match status" value="1"/>
</dbReference>
<keyword evidence="4" id="KW-0732">Signal</keyword>
<dbReference type="GeneTree" id="ENSGT00940000154063"/>
<dbReference type="InterPro" id="IPR008993">
    <property type="entry name" value="TIMP-like_OB-fold"/>
</dbReference>
<dbReference type="Pfam" id="PF17789">
    <property type="entry name" value="MG4"/>
    <property type="match status" value="1"/>
</dbReference>
<organism evidence="6 7">
    <name type="scientific">Paramormyrops kingsleyae</name>
    <dbReference type="NCBI Taxonomy" id="1676925"/>
    <lineage>
        <taxon>Eukaryota</taxon>
        <taxon>Metazoa</taxon>
        <taxon>Chordata</taxon>
        <taxon>Craniata</taxon>
        <taxon>Vertebrata</taxon>
        <taxon>Euteleostomi</taxon>
        <taxon>Actinopterygii</taxon>
        <taxon>Neopterygii</taxon>
        <taxon>Teleostei</taxon>
        <taxon>Osteoglossocephala</taxon>
        <taxon>Osteoglossomorpha</taxon>
        <taxon>Osteoglossiformes</taxon>
        <taxon>Mormyridae</taxon>
        <taxon>Paramormyrops</taxon>
    </lineage>
</organism>
<dbReference type="CDD" id="cd00017">
    <property type="entry name" value="ANATO"/>
    <property type="match status" value="1"/>
</dbReference>
<dbReference type="Gene3D" id="2.60.40.1940">
    <property type="match status" value="1"/>
</dbReference>
<dbReference type="PANTHER" id="PTHR11412">
    <property type="entry name" value="MACROGLOBULIN / COMPLEMENT"/>
    <property type="match status" value="1"/>
</dbReference>
<dbReference type="Gene3D" id="2.60.40.690">
    <property type="entry name" value="Alpha-macroglobulin, receptor-binding domain"/>
    <property type="match status" value="2"/>
</dbReference>
<dbReference type="Pfam" id="PF01821">
    <property type="entry name" value="ANATO"/>
    <property type="match status" value="1"/>
</dbReference>
<dbReference type="InterPro" id="IPR018081">
    <property type="entry name" value="Anaphylatoxin_comp_syst"/>
</dbReference>
<dbReference type="Pfam" id="PF07677">
    <property type="entry name" value="A2M_recep"/>
    <property type="match status" value="1"/>
</dbReference>
<dbReference type="InterPro" id="IPR036595">
    <property type="entry name" value="A-macroglobulin_rcpt-bd_sf"/>
</dbReference>
<dbReference type="Pfam" id="PF17790">
    <property type="entry name" value="MG1"/>
    <property type="match status" value="1"/>
</dbReference>
<reference evidence="6" key="2">
    <citation type="submission" date="2025-09" db="UniProtKB">
        <authorList>
            <consortium name="Ensembl"/>
        </authorList>
    </citation>
    <scope>IDENTIFICATION</scope>
</reference>
<evidence type="ECO:0000256" key="1">
    <source>
        <dbReference type="ARBA" id="ARBA00004613"/>
    </source>
</evidence>
<evidence type="ECO:0000256" key="4">
    <source>
        <dbReference type="SAM" id="SignalP"/>
    </source>
</evidence>
<evidence type="ECO:0000259" key="5">
    <source>
        <dbReference type="PROSITE" id="PS01178"/>
    </source>
</evidence>
<dbReference type="InterPro" id="IPR041425">
    <property type="entry name" value="C3/4/5_MG1"/>
</dbReference>
<dbReference type="InterPro" id="IPR000020">
    <property type="entry name" value="Anaphylatoxin/fibulin"/>
</dbReference>
<dbReference type="InterPro" id="IPR009048">
    <property type="entry name" value="A-macroglobulin_rcpt-bd"/>
</dbReference>